<dbReference type="Proteomes" id="UP000187203">
    <property type="component" value="Unassembled WGS sequence"/>
</dbReference>
<reference evidence="2" key="1">
    <citation type="submission" date="2013-09" db="EMBL/GenBank/DDBJ databases">
        <title>Corchorus olitorius genome sequencing.</title>
        <authorList>
            <person name="Alam M."/>
            <person name="Haque M.S."/>
            <person name="Islam M.S."/>
            <person name="Emdad E.M."/>
            <person name="Islam M.M."/>
            <person name="Ahmed B."/>
            <person name="Halim A."/>
            <person name="Hossen Q.M.M."/>
            <person name="Hossain M.Z."/>
            <person name="Ahmed R."/>
            <person name="Khan M.M."/>
            <person name="Islam R."/>
            <person name="Rashid M.M."/>
            <person name="Khan S.A."/>
            <person name="Rahman M.S."/>
            <person name="Alam M."/>
            <person name="Yahiya A.S."/>
            <person name="Khan M.S."/>
            <person name="Azam M.S."/>
            <person name="Haque T."/>
            <person name="Lashkar M.Z.H."/>
            <person name="Akhand A.I."/>
            <person name="Morshed G."/>
            <person name="Roy S."/>
            <person name="Uddin K.S."/>
            <person name="Rabeya T."/>
            <person name="Hossain A.S."/>
            <person name="Chowdhury A."/>
            <person name="Snigdha A.R."/>
            <person name="Mortoza M.S."/>
            <person name="Matin S.A."/>
            <person name="Hoque S.M.E."/>
            <person name="Islam M.K."/>
            <person name="Roy D.K."/>
            <person name="Haider R."/>
            <person name="Moosa M.M."/>
            <person name="Elias S.M."/>
            <person name="Hasan A.M."/>
            <person name="Jahan S."/>
            <person name="Shafiuddin M."/>
            <person name="Mahmood N."/>
            <person name="Shommy N.S."/>
        </authorList>
    </citation>
    <scope>NUCLEOTIDE SEQUENCE [LARGE SCALE GENOMIC DNA]</scope>
    <source>
        <strain evidence="2">cv. O-4</strain>
    </source>
</reference>
<sequence length="79" mass="8644">MANNSQPSGERGTKAKPIYEVSANSHVAVLDDKIDSTNAQVAKLVNLMTTKMEVKACGLCSLEDHPTYMCPILYEDEVK</sequence>
<dbReference type="OrthoDB" id="10407466at2759"/>
<proteinExistence type="predicted"/>
<evidence type="ECO:0000313" key="2">
    <source>
        <dbReference type="Proteomes" id="UP000187203"/>
    </source>
</evidence>
<gene>
    <name evidence="1" type="ORF">COLO4_04220</name>
</gene>
<keyword evidence="2" id="KW-1185">Reference proteome</keyword>
<comment type="caution">
    <text evidence="1">The sequence shown here is derived from an EMBL/GenBank/DDBJ whole genome shotgun (WGS) entry which is preliminary data.</text>
</comment>
<evidence type="ECO:0000313" key="1">
    <source>
        <dbReference type="EMBL" id="OMP10851.1"/>
    </source>
</evidence>
<dbReference type="EMBL" id="AWUE01011205">
    <property type="protein sequence ID" value="OMP10851.1"/>
    <property type="molecule type" value="Genomic_DNA"/>
</dbReference>
<dbReference type="AlphaFoldDB" id="A0A1R3KUT1"/>
<organism evidence="1 2">
    <name type="scientific">Corchorus olitorius</name>
    <dbReference type="NCBI Taxonomy" id="93759"/>
    <lineage>
        <taxon>Eukaryota</taxon>
        <taxon>Viridiplantae</taxon>
        <taxon>Streptophyta</taxon>
        <taxon>Embryophyta</taxon>
        <taxon>Tracheophyta</taxon>
        <taxon>Spermatophyta</taxon>
        <taxon>Magnoliopsida</taxon>
        <taxon>eudicotyledons</taxon>
        <taxon>Gunneridae</taxon>
        <taxon>Pentapetalae</taxon>
        <taxon>rosids</taxon>
        <taxon>malvids</taxon>
        <taxon>Malvales</taxon>
        <taxon>Malvaceae</taxon>
        <taxon>Grewioideae</taxon>
        <taxon>Apeibeae</taxon>
        <taxon>Corchorus</taxon>
    </lineage>
</organism>
<name>A0A1R3KUT1_9ROSI</name>
<protein>
    <submittedName>
        <fullName evidence="1">Uncharacterized protein</fullName>
    </submittedName>
</protein>
<accession>A0A1R3KUT1</accession>